<dbReference type="AlphaFoldDB" id="A0A855MLU3"/>
<proteinExistence type="predicted"/>
<organism evidence="1 2">
    <name type="scientific">Petrotoga sibirica DSM 13575</name>
    <dbReference type="NCBI Taxonomy" id="1122956"/>
    <lineage>
        <taxon>Bacteria</taxon>
        <taxon>Thermotogati</taxon>
        <taxon>Thermotogota</taxon>
        <taxon>Thermotogae</taxon>
        <taxon>Petrotogales</taxon>
        <taxon>Petrotogaceae</taxon>
        <taxon>Petrotoga</taxon>
    </lineage>
</organism>
<dbReference type="Proteomes" id="UP000237502">
    <property type="component" value="Unassembled WGS sequence"/>
</dbReference>
<name>A0A855MLU3_9BACT</name>
<protein>
    <submittedName>
        <fullName evidence="1">Uncharacterized protein</fullName>
    </submittedName>
</protein>
<gene>
    <name evidence="1" type="ORF">AA80_05990</name>
</gene>
<sequence length="61" mass="7084">MFYINLEGLPVGKEPMIFYTAVFKIGNEEFAMSKIEKLNDVDLVRKLDRIRDVFLKIGGNF</sequence>
<accession>A0A855MLU3</accession>
<dbReference type="EMBL" id="JAHC01000020">
    <property type="protein sequence ID" value="POZ88474.1"/>
    <property type="molecule type" value="Genomic_DNA"/>
</dbReference>
<comment type="caution">
    <text evidence="1">The sequence shown here is derived from an EMBL/GenBank/DDBJ whole genome shotgun (WGS) entry which is preliminary data.</text>
</comment>
<reference evidence="1 2" key="1">
    <citation type="submission" date="2014-01" db="EMBL/GenBank/DDBJ databases">
        <title>Comparative genomics of Petrotoga.</title>
        <authorList>
            <person name="Chow K."/>
            <person name="Charchuk R."/>
            <person name="Nesbo C.L."/>
        </authorList>
    </citation>
    <scope>NUCLEOTIDE SEQUENCE [LARGE SCALE GENOMIC DNA]</scope>
    <source>
        <strain evidence="1 2">DSM 13575</strain>
    </source>
</reference>
<evidence type="ECO:0000313" key="1">
    <source>
        <dbReference type="EMBL" id="POZ88474.1"/>
    </source>
</evidence>
<evidence type="ECO:0000313" key="2">
    <source>
        <dbReference type="Proteomes" id="UP000237502"/>
    </source>
</evidence>